<gene>
    <name evidence="2" type="ORF">L201_002972</name>
</gene>
<evidence type="ECO:0008006" key="4">
    <source>
        <dbReference type="Google" id="ProtNLM"/>
    </source>
</evidence>
<feature type="region of interest" description="Disordered" evidence="1">
    <location>
        <begin position="1"/>
        <end position="35"/>
    </location>
</feature>
<dbReference type="Proteomes" id="UP001355207">
    <property type="component" value="Chromosome 3"/>
</dbReference>
<feature type="compositionally biased region" description="Basic and acidic residues" evidence="1">
    <location>
        <begin position="78"/>
        <end position="88"/>
    </location>
</feature>
<dbReference type="EMBL" id="CP144100">
    <property type="protein sequence ID" value="WWC88068.1"/>
    <property type="molecule type" value="Genomic_DNA"/>
</dbReference>
<accession>A0AAX4JT50</accession>
<proteinExistence type="predicted"/>
<keyword evidence="3" id="KW-1185">Reference proteome</keyword>
<dbReference type="GeneID" id="91093643"/>
<feature type="region of interest" description="Disordered" evidence="1">
    <location>
        <begin position="49"/>
        <end position="90"/>
    </location>
</feature>
<feature type="compositionally biased region" description="Polar residues" evidence="1">
    <location>
        <begin position="1"/>
        <end position="29"/>
    </location>
</feature>
<protein>
    <recommendedName>
        <fullName evidence="4">Cysteine-rich transmembrane CYSTM domain-containing protein</fullName>
    </recommendedName>
</protein>
<evidence type="ECO:0000313" key="3">
    <source>
        <dbReference type="Proteomes" id="UP001355207"/>
    </source>
</evidence>
<feature type="compositionally biased region" description="Low complexity" evidence="1">
    <location>
        <begin position="66"/>
        <end position="77"/>
    </location>
</feature>
<evidence type="ECO:0000256" key="1">
    <source>
        <dbReference type="SAM" id="MobiDB-lite"/>
    </source>
</evidence>
<dbReference type="RefSeq" id="XP_066074831.1">
    <property type="nucleotide sequence ID" value="XM_066218734.1"/>
</dbReference>
<sequence length="130" mass="14320">MCTTGAQSRSKPSHIGSQPTAQEPMTTSAPKLPLHSYLQATPSERALSLNFEQSNQGSFDGLPEPSLSSTSSSSKIGSENDKNTKYEEWYPGDASNNGRPYWWNKLFCCGYGLGCFLCPCSSWNCKHERN</sequence>
<organism evidence="2 3">
    <name type="scientific">Kwoniella dendrophila CBS 6074</name>
    <dbReference type="NCBI Taxonomy" id="1295534"/>
    <lineage>
        <taxon>Eukaryota</taxon>
        <taxon>Fungi</taxon>
        <taxon>Dikarya</taxon>
        <taxon>Basidiomycota</taxon>
        <taxon>Agaricomycotina</taxon>
        <taxon>Tremellomycetes</taxon>
        <taxon>Tremellales</taxon>
        <taxon>Cryptococcaceae</taxon>
        <taxon>Kwoniella</taxon>
    </lineage>
</organism>
<dbReference type="AlphaFoldDB" id="A0AAX4JT50"/>
<name>A0AAX4JT50_9TREE</name>
<evidence type="ECO:0000313" key="2">
    <source>
        <dbReference type="EMBL" id="WWC88068.1"/>
    </source>
</evidence>
<reference evidence="2 3" key="1">
    <citation type="submission" date="2024-01" db="EMBL/GenBank/DDBJ databases">
        <title>Comparative genomics of Cryptococcus and Kwoniella reveals pathogenesis evolution and contrasting modes of karyotype evolution via chromosome fusion or intercentromeric recombination.</title>
        <authorList>
            <person name="Coelho M.A."/>
            <person name="David-Palma M."/>
            <person name="Shea T."/>
            <person name="Bowers K."/>
            <person name="McGinley-Smith S."/>
            <person name="Mohammad A.W."/>
            <person name="Gnirke A."/>
            <person name="Yurkov A.M."/>
            <person name="Nowrousian M."/>
            <person name="Sun S."/>
            <person name="Cuomo C.A."/>
            <person name="Heitman J."/>
        </authorList>
    </citation>
    <scope>NUCLEOTIDE SEQUENCE [LARGE SCALE GENOMIC DNA]</scope>
    <source>
        <strain evidence="2 3">CBS 6074</strain>
    </source>
</reference>